<dbReference type="PRINTS" id="PR00410">
    <property type="entry name" value="PHEHYDRXLASE"/>
</dbReference>
<keyword evidence="16" id="KW-1185">Reference proteome</keyword>
<feature type="domain" description="FAD-binding FR-type" evidence="14">
    <location>
        <begin position="231"/>
        <end position="331"/>
    </location>
</feature>
<evidence type="ECO:0000256" key="2">
    <source>
        <dbReference type="ARBA" id="ARBA00004141"/>
    </source>
</evidence>
<dbReference type="Pfam" id="PF00175">
    <property type="entry name" value="NAD_binding_1"/>
    <property type="match status" value="1"/>
</dbReference>
<evidence type="ECO:0000313" key="15">
    <source>
        <dbReference type="EMBL" id="MEE4545004.1"/>
    </source>
</evidence>
<accession>A0ABU7PGR2</accession>
<proteinExistence type="predicted"/>
<evidence type="ECO:0000259" key="14">
    <source>
        <dbReference type="PROSITE" id="PS51384"/>
    </source>
</evidence>
<feature type="transmembrane region" description="Helical" evidence="13">
    <location>
        <begin position="57"/>
        <end position="81"/>
    </location>
</feature>
<reference evidence="15 16" key="1">
    <citation type="submission" date="2023-12" db="EMBL/GenBank/DDBJ databases">
        <title>Streptomyces sp. V4-01.</title>
        <authorList>
            <person name="Somphong A."/>
            <person name="Phongsopitanun W."/>
        </authorList>
    </citation>
    <scope>NUCLEOTIDE SEQUENCE [LARGE SCALE GENOMIC DNA]</scope>
    <source>
        <strain evidence="15 16">V4-01</strain>
    </source>
</reference>
<evidence type="ECO:0000256" key="11">
    <source>
        <dbReference type="ARBA" id="ARBA00023014"/>
    </source>
</evidence>
<dbReference type="EMBL" id="JAZEWV010000023">
    <property type="protein sequence ID" value="MEE4545004.1"/>
    <property type="molecule type" value="Genomic_DNA"/>
</dbReference>
<keyword evidence="3" id="KW-0285">Flavoprotein</keyword>
<keyword evidence="11" id="KW-0411">Iron-sulfur</keyword>
<keyword evidence="8 13" id="KW-1133">Transmembrane helix</keyword>
<dbReference type="SFLD" id="SFLDS00052">
    <property type="entry name" value="Ferric_Reductase_Domain"/>
    <property type="match status" value="1"/>
</dbReference>
<feature type="transmembrane region" description="Helical" evidence="13">
    <location>
        <begin position="143"/>
        <end position="161"/>
    </location>
</feature>
<evidence type="ECO:0000256" key="10">
    <source>
        <dbReference type="ARBA" id="ARBA00023004"/>
    </source>
</evidence>
<feature type="transmembrane region" description="Helical" evidence="13">
    <location>
        <begin position="102"/>
        <end position="123"/>
    </location>
</feature>
<keyword evidence="9" id="KW-0560">Oxidoreductase</keyword>
<organism evidence="15 16">
    <name type="scientific">Actinacidiphila polyblastidii</name>
    <dbReference type="NCBI Taxonomy" id="3110430"/>
    <lineage>
        <taxon>Bacteria</taxon>
        <taxon>Bacillati</taxon>
        <taxon>Actinomycetota</taxon>
        <taxon>Actinomycetes</taxon>
        <taxon>Kitasatosporales</taxon>
        <taxon>Streptomycetaceae</taxon>
        <taxon>Actinacidiphila</taxon>
    </lineage>
</organism>
<dbReference type="CDD" id="cd06198">
    <property type="entry name" value="FNR_like_3"/>
    <property type="match status" value="1"/>
</dbReference>
<evidence type="ECO:0000313" key="16">
    <source>
        <dbReference type="Proteomes" id="UP001344658"/>
    </source>
</evidence>
<dbReference type="SFLD" id="SFLDG01168">
    <property type="entry name" value="Ferric_reductase_subgroup_(FRE"/>
    <property type="match status" value="1"/>
</dbReference>
<keyword evidence="5" id="KW-0001">2Fe-2S</keyword>
<feature type="transmembrane region" description="Helical" evidence="13">
    <location>
        <begin position="26"/>
        <end position="45"/>
    </location>
</feature>
<evidence type="ECO:0000256" key="6">
    <source>
        <dbReference type="ARBA" id="ARBA00022723"/>
    </source>
</evidence>
<comment type="caution">
    <text evidence="15">The sequence shown here is derived from an EMBL/GenBank/DDBJ whole genome shotgun (WGS) entry which is preliminary data.</text>
</comment>
<keyword evidence="10" id="KW-0408">Iron</keyword>
<keyword evidence="4 13" id="KW-0812">Transmembrane</keyword>
<dbReference type="SUPFAM" id="SSF63380">
    <property type="entry name" value="Riboflavin synthase domain-like"/>
    <property type="match status" value="1"/>
</dbReference>
<evidence type="ECO:0000256" key="1">
    <source>
        <dbReference type="ARBA" id="ARBA00001974"/>
    </source>
</evidence>
<dbReference type="InterPro" id="IPR017927">
    <property type="entry name" value="FAD-bd_FR_type"/>
</dbReference>
<evidence type="ECO:0000256" key="3">
    <source>
        <dbReference type="ARBA" id="ARBA00022630"/>
    </source>
</evidence>
<evidence type="ECO:0000256" key="5">
    <source>
        <dbReference type="ARBA" id="ARBA00022714"/>
    </source>
</evidence>
<dbReference type="Gene3D" id="3.40.50.80">
    <property type="entry name" value="Nucleotide-binding domain of ferredoxin-NADP reductase (FNR) module"/>
    <property type="match status" value="1"/>
</dbReference>
<keyword evidence="12 13" id="KW-0472">Membrane</keyword>
<dbReference type="PANTHER" id="PTHR47354:SF8">
    <property type="entry name" value="1,2-PHENYLACETYL-COA EPOXIDASE, SUBUNIT E"/>
    <property type="match status" value="1"/>
</dbReference>
<dbReference type="Pfam" id="PF01794">
    <property type="entry name" value="Ferric_reduct"/>
    <property type="match status" value="1"/>
</dbReference>
<feature type="transmembrane region" description="Helical" evidence="13">
    <location>
        <begin position="206"/>
        <end position="226"/>
    </location>
</feature>
<keyword evidence="7" id="KW-0274">FAD</keyword>
<comment type="subcellular location">
    <subcellularLocation>
        <location evidence="2">Membrane</location>
        <topology evidence="2">Multi-pass membrane protein</topology>
    </subcellularLocation>
</comment>
<keyword evidence="6" id="KW-0479">Metal-binding</keyword>
<evidence type="ECO:0000256" key="8">
    <source>
        <dbReference type="ARBA" id="ARBA00022989"/>
    </source>
</evidence>
<evidence type="ECO:0000256" key="13">
    <source>
        <dbReference type="SAM" id="Phobius"/>
    </source>
</evidence>
<protein>
    <submittedName>
        <fullName evidence="15">Ferredoxin reductase family protein</fullName>
    </submittedName>
</protein>
<evidence type="ECO:0000256" key="4">
    <source>
        <dbReference type="ARBA" id="ARBA00022692"/>
    </source>
</evidence>
<dbReference type="InterPro" id="IPR017938">
    <property type="entry name" value="Riboflavin_synthase-like_b-brl"/>
</dbReference>
<dbReference type="RefSeq" id="WP_330798260.1">
    <property type="nucleotide sequence ID" value="NZ_JAZEWV010000023.1"/>
</dbReference>
<dbReference type="PANTHER" id="PTHR47354">
    <property type="entry name" value="NADH OXIDOREDUCTASE HCR"/>
    <property type="match status" value="1"/>
</dbReference>
<dbReference type="InterPro" id="IPR050415">
    <property type="entry name" value="MRET"/>
</dbReference>
<dbReference type="InterPro" id="IPR013130">
    <property type="entry name" value="Fe3_Rdtase_TM_dom"/>
</dbReference>
<name>A0ABU7PGR2_9ACTN</name>
<dbReference type="Proteomes" id="UP001344658">
    <property type="component" value="Unassembled WGS sequence"/>
</dbReference>
<comment type="cofactor">
    <cofactor evidence="1">
        <name>FAD</name>
        <dbReference type="ChEBI" id="CHEBI:57692"/>
    </cofactor>
</comment>
<dbReference type="SUPFAM" id="SSF52343">
    <property type="entry name" value="Ferredoxin reductase-like, C-terminal NADP-linked domain"/>
    <property type="match status" value="1"/>
</dbReference>
<dbReference type="Gene3D" id="2.40.30.10">
    <property type="entry name" value="Translation factors"/>
    <property type="match status" value="1"/>
</dbReference>
<evidence type="ECO:0000256" key="7">
    <source>
        <dbReference type="ARBA" id="ARBA00022827"/>
    </source>
</evidence>
<feature type="transmembrane region" description="Helical" evidence="13">
    <location>
        <begin position="173"/>
        <end position="194"/>
    </location>
</feature>
<evidence type="ECO:0000256" key="9">
    <source>
        <dbReference type="ARBA" id="ARBA00023002"/>
    </source>
</evidence>
<dbReference type="InterPro" id="IPR001433">
    <property type="entry name" value="OxRdtase_FAD/NAD-bd"/>
</dbReference>
<evidence type="ECO:0000256" key="12">
    <source>
        <dbReference type="ARBA" id="ARBA00023136"/>
    </source>
</evidence>
<dbReference type="InterPro" id="IPR039261">
    <property type="entry name" value="FNR_nucleotide-bd"/>
</dbReference>
<dbReference type="PROSITE" id="PS51384">
    <property type="entry name" value="FAD_FR"/>
    <property type="match status" value="1"/>
</dbReference>
<gene>
    <name evidence="15" type="ORF">V2S66_23935</name>
</gene>
<sequence>MTVTTPPRPAAARHSAAARPGRRSPAAAVLALCWAGAAAVVALWWKDTGPVVGPAGWLIGGGRIAGLLTGYSCALLIGLMARIPALEAGVGSDRVARWHAMAGRYTICLLTAHAVLILWGYAVQAHTPVVGESWTVATTYPDMLKGTVGGLLLLTVGVLSVRAVRRRIGYETWYHLHLLTYLAVFLAFWHQLALGADLRGGGAGRAYWYGLYGSAAAAVLWFRLLVPLRTNLRHGLRVRAVVQEAPGVVSVVIGGRRLPELAARPGQFLRWRFLTPGLWWTSSPYSLSAAPRPDLLRITVKAVGGHSAALARLAPGTRIWAEGPYGALTADRRTRQKVLLLAGGVGVTPLRALFEALPARPGDLTLIYRARSAADLALRGELESIAHARGARLHLAVNSPDGRRPRLSVEGLRAALPDIAQHDVYVCGPPGLLRESYEALRAAGVPAGRIHHESFEL</sequence>